<evidence type="ECO:0000313" key="2">
    <source>
        <dbReference type="Proteomes" id="UP000242683"/>
    </source>
</evidence>
<evidence type="ECO:0000313" key="1">
    <source>
        <dbReference type="EMBL" id="OUJ02842.1"/>
    </source>
</evidence>
<dbReference type="EMBL" id="JOPG01000064">
    <property type="protein sequence ID" value="OUJ02842.1"/>
    <property type="molecule type" value="Genomic_DNA"/>
</dbReference>
<name>A0A1Y3G5I8_9PROT</name>
<dbReference type="AlphaFoldDB" id="A0A1Y3G5I8"/>
<protein>
    <submittedName>
        <fullName evidence="1">Uncharacterized protein</fullName>
    </submittedName>
</protein>
<dbReference type="Proteomes" id="UP000242683">
    <property type="component" value="Unassembled WGS sequence"/>
</dbReference>
<sequence>MIHTPINSGEMKSQRHYQNQRVFRTLQVQIGIDCFILGLSTLTIDLAHVGLSAISGGVATFHRPGRYAGY</sequence>
<organism evidence="1 2">
    <name type="scientific">Acetobacter malorum</name>
    <dbReference type="NCBI Taxonomy" id="178901"/>
    <lineage>
        <taxon>Bacteria</taxon>
        <taxon>Pseudomonadati</taxon>
        <taxon>Pseudomonadota</taxon>
        <taxon>Alphaproteobacteria</taxon>
        <taxon>Acetobacterales</taxon>
        <taxon>Acetobacteraceae</taxon>
        <taxon>Acetobacter</taxon>
    </lineage>
</organism>
<reference evidence="2" key="1">
    <citation type="submission" date="2014-06" db="EMBL/GenBank/DDBJ databases">
        <authorList>
            <person name="Winans N.J."/>
            <person name="Newell P.D."/>
            <person name="Douglas A.E."/>
        </authorList>
    </citation>
    <scope>NUCLEOTIDE SEQUENCE [LARGE SCALE GENOMIC DNA]</scope>
    <source>
        <strain evidence="2">DsW_057</strain>
    </source>
</reference>
<proteinExistence type="predicted"/>
<comment type="caution">
    <text evidence="1">The sequence shown here is derived from an EMBL/GenBank/DDBJ whole genome shotgun (WGS) entry which is preliminary data.</text>
</comment>
<gene>
    <name evidence="1" type="ORF">HK23_12340</name>
</gene>
<accession>A0A1Y3G5I8</accession>